<feature type="chain" id="PRO_5011529417" evidence="4">
    <location>
        <begin position="28"/>
        <end position="1142"/>
    </location>
</feature>
<dbReference type="InterPro" id="IPR013517">
    <property type="entry name" value="FG-GAP"/>
</dbReference>
<protein>
    <submittedName>
        <fullName evidence="6">Repeat domain-containing protein</fullName>
    </submittedName>
</protein>
<keyword evidence="1 4" id="KW-0732">Signal</keyword>
<accession>A0A1G9AM15</accession>
<feature type="domain" description="ASPIC/UnbV" evidence="5">
    <location>
        <begin position="560"/>
        <end position="626"/>
    </location>
</feature>
<dbReference type="InterPro" id="IPR011519">
    <property type="entry name" value="UnbV_ASPIC"/>
</dbReference>
<proteinExistence type="predicted"/>
<evidence type="ECO:0000259" key="5">
    <source>
        <dbReference type="Pfam" id="PF07593"/>
    </source>
</evidence>
<dbReference type="EMBL" id="FNFO01000002">
    <property type="protein sequence ID" value="SDK28281.1"/>
    <property type="molecule type" value="Genomic_DNA"/>
</dbReference>
<dbReference type="SMART" id="SM00191">
    <property type="entry name" value="Int_alpha"/>
    <property type="match status" value="3"/>
</dbReference>
<dbReference type="PROSITE" id="PS51470">
    <property type="entry name" value="FG_GAP"/>
    <property type="match status" value="1"/>
</dbReference>
<dbReference type="Gene3D" id="2.130.10.130">
    <property type="entry name" value="Integrin alpha, N-terminal"/>
    <property type="match status" value="4"/>
</dbReference>
<evidence type="ECO:0000313" key="7">
    <source>
        <dbReference type="Proteomes" id="UP000198510"/>
    </source>
</evidence>
<gene>
    <name evidence="6" type="ORF">SAMN05421823_102345</name>
</gene>
<dbReference type="Pfam" id="PF13517">
    <property type="entry name" value="FG-GAP_3"/>
    <property type="match status" value="6"/>
</dbReference>
<dbReference type="SUPFAM" id="SSF69318">
    <property type="entry name" value="Integrin alpha N-terminal domain"/>
    <property type="match status" value="3"/>
</dbReference>
<feature type="signal peptide" evidence="4">
    <location>
        <begin position="1"/>
        <end position="27"/>
    </location>
</feature>
<dbReference type="InterPro" id="IPR028994">
    <property type="entry name" value="Integrin_alpha_N"/>
</dbReference>
<dbReference type="STRING" id="1075417.SAMN05421823_102345"/>
<keyword evidence="7" id="KW-1185">Reference proteome</keyword>
<dbReference type="AlphaFoldDB" id="A0A1G9AM15"/>
<dbReference type="Proteomes" id="UP000198510">
    <property type="component" value="Unassembled WGS sequence"/>
</dbReference>
<dbReference type="PROSITE" id="PS51257">
    <property type="entry name" value="PROKAR_LIPOPROTEIN"/>
    <property type="match status" value="1"/>
</dbReference>
<dbReference type="InterPro" id="IPR013519">
    <property type="entry name" value="Int_alpha_beta-p"/>
</dbReference>
<evidence type="ECO:0000313" key="6">
    <source>
        <dbReference type="EMBL" id="SDK28281.1"/>
    </source>
</evidence>
<dbReference type="InterPro" id="IPR027039">
    <property type="entry name" value="Crtac1"/>
</dbReference>
<name>A0A1G9AM15_9BACT</name>
<keyword evidence="2" id="KW-0677">Repeat</keyword>
<sequence length="1142" mass="126681">MRKKKRKIRVNFGRVLGLIFVLGLGGACDTDKTREKADETTTERPAQTQKFSLFTRLESSQTGIDFSNKITENDSVNLIANEYTYMGGGVGIGDFNRDGLPDVYFSASQGSARLYLNRGDLRFEDVTEQAGLTSDFWGTGVSVVDINQDGYDDIYVCASGRNNPQERKNRLYINNQNLTFSEQAEAYGLADTSFSTQATFFDYDRDGDLDLYLLNHQLYALNANTIAPRNDAQPSPASDKLYQNLGGTAHPVFREVTQAAGLRENGYGLGVVVSDFNGDAWPDLYVANDYIANDLLWINQQNGTFRNEAATALKHQSYSSMGVDAADINNDGWPDLASLDMLPADNARKKMMYSFMRYDRYELERRMGYEPTFMRNMLQLNRGVRPQKGLPEPFFSEIGQLAGVHETDWSWSVLMADWDNDGWKDLYITNGMGRDFLNNDYILNRDNIARQYQASASQEERNRAVVQKLADYGDVALKNYLFLNNKDLTFNTLEVEGDRASISNGCAYADLDNDGDLDLVVNNINQEAMVLRNNLTEEDKQQTHHFLTLHLDGPAKNPAGFGTSLRLYAGGAQQVVEQQPVRGYASSVDARLHVGLGSAAQVDSLVITWPDGAQQTLRAVAANQTLMLHHAEATTHVQKPSNSSGTLLFADVTQARKVDFKHQETFFDDYSFQWMLPQKYSQLGPFLAQGDVNGDGRMDFFAGGAYQQWGQFFLQQPNGQFVAKPLGRGEKDEEDLGCLLFDADGDGDLDLFINSGGYEYDAGSPYYQPRLYTNDGAGNFSLDRTALPRLATSAQCVAGADYDGDGDLDLFIGGRVSPNQFPVAPASYLLQNDNGHFTDITATVCPALQRPGMVTSALWLDVDQDQRPDLIIAGEWMPIRFFKNEGPQLREISSQTTLTQLNGQWRSLAAADLDGDGDQDLVAGNLGMNNKFKASLATPIRLFAKDLDQNGTLDPILSYYLPDPNGARQLYPAMGRDHFAMQVPGIRKKFNLHAAYANVRTQELFSPADRQGMLELVCEETHSVWLENQDNGVFVKHNLPVEAQFAPVNAIACEDVTGDGNLDLILAGNEYQTEIMTGRYDASYGVVLQGNGKGGFESIAPAQSGLILEGDVKDIKVINAADGRRILVVTFNDQKMRLFQLL</sequence>
<dbReference type="PANTHER" id="PTHR16026:SF0">
    <property type="entry name" value="CARTILAGE ACIDIC PROTEIN 1"/>
    <property type="match status" value="1"/>
</dbReference>
<organism evidence="6 7">
    <name type="scientific">Catalinimonas alkaloidigena</name>
    <dbReference type="NCBI Taxonomy" id="1075417"/>
    <lineage>
        <taxon>Bacteria</taxon>
        <taxon>Pseudomonadati</taxon>
        <taxon>Bacteroidota</taxon>
        <taxon>Cytophagia</taxon>
        <taxon>Cytophagales</taxon>
        <taxon>Catalimonadaceae</taxon>
        <taxon>Catalinimonas</taxon>
    </lineage>
</organism>
<dbReference type="Pfam" id="PF07593">
    <property type="entry name" value="UnbV_ASPIC"/>
    <property type="match status" value="1"/>
</dbReference>
<evidence type="ECO:0000256" key="3">
    <source>
        <dbReference type="ARBA" id="ARBA00023180"/>
    </source>
</evidence>
<evidence type="ECO:0000256" key="1">
    <source>
        <dbReference type="ARBA" id="ARBA00022729"/>
    </source>
</evidence>
<reference evidence="6 7" key="1">
    <citation type="submission" date="2016-10" db="EMBL/GenBank/DDBJ databases">
        <authorList>
            <person name="de Groot N.N."/>
        </authorList>
    </citation>
    <scope>NUCLEOTIDE SEQUENCE [LARGE SCALE GENOMIC DNA]</scope>
    <source>
        <strain evidence="6 7">DSM 25186</strain>
    </source>
</reference>
<evidence type="ECO:0000256" key="4">
    <source>
        <dbReference type="SAM" id="SignalP"/>
    </source>
</evidence>
<evidence type="ECO:0000256" key="2">
    <source>
        <dbReference type="ARBA" id="ARBA00022737"/>
    </source>
</evidence>
<dbReference type="OrthoDB" id="600363at2"/>
<dbReference type="PANTHER" id="PTHR16026">
    <property type="entry name" value="CARTILAGE ACIDIC PROTEIN 1"/>
    <property type="match status" value="1"/>
</dbReference>
<keyword evidence="3" id="KW-0325">Glycoprotein</keyword>